<gene>
    <name evidence="10" type="primary">sufS</name>
    <name evidence="10" type="ORF">HRJ53_24335</name>
</gene>
<dbReference type="PROSITE" id="PS00595">
    <property type="entry name" value="AA_TRANSFER_CLASS_5"/>
    <property type="match status" value="1"/>
</dbReference>
<keyword evidence="5 8" id="KW-0663">Pyridoxal phosphate</keyword>
<dbReference type="InterPro" id="IPR006311">
    <property type="entry name" value="TAT_signal"/>
</dbReference>
<dbReference type="Gene3D" id="3.90.1150.10">
    <property type="entry name" value="Aspartate Aminotransferase, domain 1"/>
    <property type="match status" value="1"/>
</dbReference>
<keyword evidence="4 8" id="KW-0808">Transferase</keyword>
<evidence type="ECO:0000256" key="8">
    <source>
        <dbReference type="RuleBase" id="RU004506"/>
    </source>
</evidence>
<dbReference type="Pfam" id="PF00266">
    <property type="entry name" value="Aminotran_5"/>
    <property type="match status" value="1"/>
</dbReference>
<dbReference type="PANTHER" id="PTHR43586:SF8">
    <property type="entry name" value="CYSTEINE DESULFURASE 1, CHLOROPLASTIC"/>
    <property type="match status" value="1"/>
</dbReference>
<dbReference type="Proteomes" id="UP000567293">
    <property type="component" value="Unassembled WGS sequence"/>
</dbReference>
<feature type="domain" description="Aminotransferase class V" evidence="9">
    <location>
        <begin position="63"/>
        <end position="435"/>
    </location>
</feature>
<dbReference type="EMBL" id="JACDQQ010002354">
    <property type="protein sequence ID" value="MBA0088125.1"/>
    <property type="molecule type" value="Genomic_DNA"/>
</dbReference>
<dbReference type="InterPro" id="IPR016454">
    <property type="entry name" value="Cysteine_dSase"/>
</dbReference>
<feature type="non-terminal residue" evidence="10">
    <location>
        <position position="441"/>
    </location>
</feature>
<dbReference type="InterPro" id="IPR015422">
    <property type="entry name" value="PyrdxlP-dep_Trfase_small"/>
</dbReference>
<evidence type="ECO:0000313" key="11">
    <source>
        <dbReference type="Proteomes" id="UP000567293"/>
    </source>
</evidence>
<evidence type="ECO:0000256" key="2">
    <source>
        <dbReference type="ARBA" id="ARBA00002824"/>
    </source>
</evidence>
<dbReference type="NCBIfam" id="TIGR01979">
    <property type="entry name" value="sufS"/>
    <property type="match status" value="1"/>
</dbReference>
<sequence>METRRRDFLRSISAAAALPTLTSILRGETVWSGQPENQANAGLRDLRSQFPLLRENTNGRPLVYLDSAATTQRPRAVLNALARFYSHDNANPAKSLHTLARRSATLYDTARATVARFLNARGPDEIVWTRGTTEAINLVAASWGGANLGPGDEVLVTVSDHYSNLVPWQLAAKRANSTLRILDVGDDGRLRLDQLGDLLSKRTKLVTFPHVSNVLGRINPAKEICERAHRTGALVLVDAAQSVPHFPVDVRDIDCDFLAFSGHKMCGPMGIGVLWMRRELLDAMPPFQAGSNMAHDVEIDAAPHFAEGGLKFEAGTPNVPGAVGLAAAITFLESLDRKSLWAREQELTRYALSSFTKVKGLRILGPTEPSERVSVFSFVVDNRQALEVVTALDAMGIAVRGGDLASLPLLKRMGVTAAVRASCYAYTSSEEIDRLVAGLQG</sequence>
<evidence type="ECO:0000256" key="5">
    <source>
        <dbReference type="ARBA" id="ARBA00022898"/>
    </source>
</evidence>
<keyword evidence="11" id="KW-1185">Reference proteome</keyword>
<evidence type="ECO:0000256" key="7">
    <source>
        <dbReference type="RuleBase" id="RU004504"/>
    </source>
</evidence>
<dbReference type="SUPFAM" id="SSF53383">
    <property type="entry name" value="PLP-dependent transferases"/>
    <property type="match status" value="1"/>
</dbReference>
<dbReference type="PANTHER" id="PTHR43586">
    <property type="entry name" value="CYSTEINE DESULFURASE"/>
    <property type="match status" value="1"/>
</dbReference>
<dbReference type="InterPro" id="IPR000192">
    <property type="entry name" value="Aminotrans_V_dom"/>
</dbReference>
<comment type="caution">
    <text evidence="10">The sequence shown here is derived from an EMBL/GenBank/DDBJ whole genome shotgun (WGS) entry which is preliminary data.</text>
</comment>
<dbReference type="AlphaFoldDB" id="A0A7V8SZ61"/>
<organism evidence="10 11">
    <name type="scientific">Candidatus Acidiferrum panamense</name>
    <dbReference type="NCBI Taxonomy" id="2741543"/>
    <lineage>
        <taxon>Bacteria</taxon>
        <taxon>Pseudomonadati</taxon>
        <taxon>Acidobacteriota</taxon>
        <taxon>Terriglobia</taxon>
        <taxon>Candidatus Acidiferrales</taxon>
        <taxon>Candidatus Acidiferrum</taxon>
    </lineage>
</organism>
<comment type="similarity">
    <text evidence="3 8">Belongs to the class-V pyridoxal-phosphate-dependent aminotransferase family. Csd subfamily.</text>
</comment>
<dbReference type="PIRSF" id="PIRSF005572">
    <property type="entry name" value="NifS"/>
    <property type="match status" value="1"/>
</dbReference>
<comment type="catalytic activity">
    <reaction evidence="6 8">
        <text>(sulfur carrier)-H + L-cysteine = (sulfur carrier)-SH + L-alanine</text>
        <dbReference type="Rhea" id="RHEA:43892"/>
        <dbReference type="Rhea" id="RHEA-COMP:14737"/>
        <dbReference type="Rhea" id="RHEA-COMP:14739"/>
        <dbReference type="ChEBI" id="CHEBI:29917"/>
        <dbReference type="ChEBI" id="CHEBI:35235"/>
        <dbReference type="ChEBI" id="CHEBI:57972"/>
        <dbReference type="ChEBI" id="CHEBI:64428"/>
        <dbReference type="EC" id="2.8.1.7"/>
    </reaction>
</comment>
<dbReference type="EC" id="2.8.1.7" evidence="8"/>
<dbReference type="Gene3D" id="3.40.640.10">
    <property type="entry name" value="Type I PLP-dependent aspartate aminotransferase-like (Major domain)"/>
    <property type="match status" value="1"/>
</dbReference>
<evidence type="ECO:0000256" key="6">
    <source>
        <dbReference type="ARBA" id="ARBA00050776"/>
    </source>
</evidence>
<evidence type="ECO:0000256" key="4">
    <source>
        <dbReference type="ARBA" id="ARBA00022679"/>
    </source>
</evidence>
<accession>A0A7V8SZ61</accession>
<reference evidence="10" key="1">
    <citation type="submission" date="2020-06" db="EMBL/GenBank/DDBJ databases">
        <title>Legume-microbial interactions unlock mineral nutrients during tropical forest succession.</title>
        <authorList>
            <person name="Epihov D.Z."/>
        </authorList>
    </citation>
    <scope>NUCLEOTIDE SEQUENCE [LARGE SCALE GENOMIC DNA]</scope>
    <source>
        <strain evidence="10">Pan2503</strain>
    </source>
</reference>
<dbReference type="InterPro" id="IPR015421">
    <property type="entry name" value="PyrdxlP-dep_Trfase_major"/>
</dbReference>
<evidence type="ECO:0000256" key="3">
    <source>
        <dbReference type="ARBA" id="ARBA00010447"/>
    </source>
</evidence>
<evidence type="ECO:0000313" key="10">
    <source>
        <dbReference type="EMBL" id="MBA0088125.1"/>
    </source>
</evidence>
<dbReference type="InterPro" id="IPR015424">
    <property type="entry name" value="PyrdxlP-dep_Trfase"/>
</dbReference>
<dbReference type="GO" id="GO:0030170">
    <property type="term" value="F:pyridoxal phosphate binding"/>
    <property type="evidence" value="ECO:0007669"/>
    <property type="project" value="UniProtKB-UniRule"/>
</dbReference>
<comment type="cofactor">
    <cofactor evidence="1 7">
        <name>pyridoxal 5'-phosphate</name>
        <dbReference type="ChEBI" id="CHEBI:597326"/>
    </cofactor>
</comment>
<dbReference type="GO" id="GO:0031071">
    <property type="term" value="F:cysteine desulfurase activity"/>
    <property type="evidence" value="ECO:0007669"/>
    <property type="project" value="UniProtKB-UniRule"/>
</dbReference>
<dbReference type="GO" id="GO:0006534">
    <property type="term" value="P:cysteine metabolic process"/>
    <property type="evidence" value="ECO:0007669"/>
    <property type="project" value="UniProtKB-UniRule"/>
</dbReference>
<name>A0A7V8SZ61_9BACT</name>
<comment type="function">
    <text evidence="2 8">Catalyzes the removal of elemental sulfur and selenium atoms from L-cysteine, L-cystine, L-selenocysteine, and L-selenocystine to produce L-alanine.</text>
</comment>
<proteinExistence type="inferred from homology"/>
<dbReference type="PROSITE" id="PS51318">
    <property type="entry name" value="TAT"/>
    <property type="match status" value="1"/>
</dbReference>
<evidence type="ECO:0000256" key="1">
    <source>
        <dbReference type="ARBA" id="ARBA00001933"/>
    </source>
</evidence>
<dbReference type="InterPro" id="IPR020578">
    <property type="entry name" value="Aminotrans_V_PyrdxlP_BS"/>
</dbReference>
<dbReference type="CDD" id="cd06453">
    <property type="entry name" value="SufS_like"/>
    <property type="match status" value="1"/>
</dbReference>
<protein>
    <recommendedName>
        <fullName evidence="8">Cysteine desulfurase</fullName>
        <ecNumber evidence="8">2.8.1.7</ecNumber>
    </recommendedName>
</protein>
<evidence type="ECO:0000259" key="9">
    <source>
        <dbReference type="Pfam" id="PF00266"/>
    </source>
</evidence>
<dbReference type="InterPro" id="IPR010970">
    <property type="entry name" value="Cys_dSase_SufS"/>
</dbReference>